<protein>
    <submittedName>
        <fullName evidence="2">Uncharacterized protein</fullName>
    </submittedName>
</protein>
<feature type="compositionally biased region" description="Polar residues" evidence="1">
    <location>
        <begin position="623"/>
        <end position="633"/>
    </location>
</feature>
<feature type="region of interest" description="Disordered" evidence="1">
    <location>
        <begin position="436"/>
        <end position="457"/>
    </location>
</feature>
<dbReference type="Proteomes" id="UP000678393">
    <property type="component" value="Unassembled WGS sequence"/>
</dbReference>
<feature type="non-terminal residue" evidence="2">
    <location>
        <position position="1"/>
    </location>
</feature>
<feature type="region of interest" description="Disordered" evidence="1">
    <location>
        <begin position="677"/>
        <end position="697"/>
    </location>
</feature>
<feature type="region of interest" description="Disordered" evidence="1">
    <location>
        <begin position="959"/>
        <end position="997"/>
    </location>
</feature>
<feature type="region of interest" description="Disordered" evidence="1">
    <location>
        <begin position="108"/>
        <end position="130"/>
    </location>
</feature>
<evidence type="ECO:0000256" key="1">
    <source>
        <dbReference type="SAM" id="MobiDB-lite"/>
    </source>
</evidence>
<feature type="compositionally biased region" description="Basic and acidic residues" evidence="1">
    <location>
        <begin position="748"/>
        <end position="759"/>
    </location>
</feature>
<organism evidence="2 3">
    <name type="scientific">Candidula unifasciata</name>
    <dbReference type="NCBI Taxonomy" id="100452"/>
    <lineage>
        <taxon>Eukaryota</taxon>
        <taxon>Metazoa</taxon>
        <taxon>Spiralia</taxon>
        <taxon>Lophotrochozoa</taxon>
        <taxon>Mollusca</taxon>
        <taxon>Gastropoda</taxon>
        <taxon>Heterobranchia</taxon>
        <taxon>Euthyneura</taxon>
        <taxon>Panpulmonata</taxon>
        <taxon>Eupulmonata</taxon>
        <taxon>Stylommatophora</taxon>
        <taxon>Helicina</taxon>
        <taxon>Helicoidea</taxon>
        <taxon>Geomitridae</taxon>
        <taxon>Candidula</taxon>
    </lineage>
</organism>
<feature type="region of interest" description="Disordered" evidence="1">
    <location>
        <begin position="381"/>
        <end position="411"/>
    </location>
</feature>
<feature type="compositionally biased region" description="Polar residues" evidence="1">
    <location>
        <begin position="1074"/>
        <end position="1104"/>
    </location>
</feature>
<feature type="compositionally biased region" description="Basic and acidic residues" evidence="1">
    <location>
        <begin position="386"/>
        <end position="396"/>
    </location>
</feature>
<evidence type="ECO:0000313" key="3">
    <source>
        <dbReference type="Proteomes" id="UP000678393"/>
    </source>
</evidence>
<feature type="compositionally biased region" description="Polar residues" evidence="1">
    <location>
        <begin position="794"/>
        <end position="819"/>
    </location>
</feature>
<comment type="caution">
    <text evidence="2">The sequence shown here is derived from an EMBL/GenBank/DDBJ whole genome shotgun (WGS) entry which is preliminary data.</text>
</comment>
<feature type="compositionally biased region" description="Polar residues" evidence="1">
    <location>
        <begin position="397"/>
        <end position="411"/>
    </location>
</feature>
<feature type="compositionally biased region" description="Basic and acidic residues" evidence="1">
    <location>
        <begin position="783"/>
        <end position="793"/>
    </location>
</feature>
<feature type="region of interest" description="Disordered" evidence="1">
    <location>
        <begin position="583"/>
        <end position="658"/>
    </location>
</feature>
<dbReference type="AlphaFoldDB" id="A0A8S4A0V1"/>
<gene>
    <name evidence="2" type="ORF">CUNI_LOCUS21045</name>
</gene>
<feature type="compositionally biased region" description="Basic and acidic residues" evidence="1">
    <location>
        <begin position="687"/>
        <end position="697"/>
    </location>
</feature>
<dbReference type="OrthoDB" id="6135226at2759"/>
<reference evidence="2" key="1">
    <citation type="submission" date="2021-04" db="EMBL/GenBank/DDBJ databases">
        <authorList>
            <consortium name="Molecular Ecology Group"/>
        </authorList>
    </citation>
    <scope>NUCLEOTIDE SEQUENCE</scope>
</reference>
<keyword evidence="3" id="KW-1185">Reference proteome</keyword>
<evidence type="ECO:0000313" key="2">
    <source>
        <dbReference type="EMBL" id="CAG5135487.1"/>
    </source>
</evidence>
<feature type="region of interest" description="Disordered" evidence="1">
    <location>
        <begin position="1074"/>
        <end position="1109"/>
    </location>
</feature>
<name>A0A8S4A0V1_9EUPU</name>
<accession>A0A8S4A0V1</accession>
<feature type="region of interest" description="Disordered" evidence="1">
    <location>
        <begin position="729"/>
        <end position="835"/>
    </location>
</feature>
<proteinExistence type="predicted"/>
<feature type="compositionally biased region" description="Polar residues" evidence="1">
    <location>
        <begin position="440"/>
        <end position="449"/>
    </location>
</feature>
<sequence>MNNLRLSHLERNREIMVIKRQLLLQEVNNLLLQADITRKETELYQFQEAKIFGTAKKWYTSGTSERQRQQVRMQTSSSAVTSTYLKAGTQKEARPRQLETPLINIPYQTEEVTPAPPASSSSASPLTADKTDGSLTHLPAAVGVQLHFAKEGMGDEFTDQVETFDDHSACRGETRVSSLETGLTQRPVVAPIAGSEHTTLSSPQFSEFANQVLSKKCPSELPFVSSSEIQKDSTFFLENSLKSVSETDSANGAVDETSLVQSTQLNTLTKNNLPKKALTQPEFTTVCDSVPLHIEIAELRRVKCEVEKEVYPLKQKMAGVSSPIRLAGKHQDNNSSSSTSVPDAPGHVSLQKPELENLQSLQSQPPLSVPECPEIAQCTQQTNLDSKQEEIKRADSRSQQSGNTEYNLKSGSYTSNIVSDLSPALFDKSEVMLEQRENTDVQQTITASPRDSHDFMKGKPPLPIHVSPVKYSSPAFPVKERGPRSKSVGDMDRSASGFITSKPLQEVVSKFETRANECNTKDPQFTVRKVPSPTLHLPRVGLVSRVSRIKPSAELLAESRRYILGHTAHGAGVLKKPIRSTVDDTMEGGRQGGRQTPGSASDCTWEGSNQKCSSTVDYKPKENNQTSRVTNETLEADTQKPCSKKGHVLEGDSEKSSSINYDMQNVDIQKSYLASDHLPVVDNQKPNYRDHTQEGDTHNLRSMIDYSLEGDNQASASIKAHILERDNTKFSCAKDQTPKENNPTSSSKNDHTRKGDDQRFSSNEESVQGEDSQEPNSNNSHRINRDEILDKESMSYTYTNRFSQDTSLADTSRSRVNTDSLHKRTEEDYSQTKNAQRSCTHLLSQSLPNSSSSDLNEQVNEKQKTQLIHLFNNDVEREHPFRNVNDSEKTQQCNSLSAPEDLTQIAKKNDGVAPAVNPELNISSSRSLIEDDSIHTQMSTSPHLLLGISAETTDHELPCEDHRNGAGTGSGASKVKTKRNKDLLTQSASAPASPCPQHAEVIIKSKWKSERLSKDKISQQSPSPGKFRTSRRHNQTIEALCKQSISAAISPALDETRFLISQVYVASIESPQSSFQSDMQSEQESTQQASGHTGAEASSSSPATNKKIKSRKILDTKWLQKSKQFFKVS</sequence>
<feature type="compositionally biased region" description="Polar residues" evidence="1">
    <location>
        <begin position="593"/>
        <end position="616"/>
    </location>
</feature>
<feature type="compositionally biased region" description="Basic and acidic residues" evidence="1">
    <location>
        <begin position="478"/>
        <end position="493"/>
    </location>
</feature>
<feature type="region of interest" description="Disordered" evidence="1">
    <location>
        <begin position="326"/>
        <end position="349"/>
    </location>
</feature>
<dbReference type="EMBL" id="CAJHNH020008346">
    <property type="protein sequence ID" value="CAG5135487.1"/>
    <property type="molecule type" value="Genomic_DNA"/>
</dbReference>
<feature type="region of interest" description="Disordered" evidence="1">
    <location>
        <begin position="473"/>
        <end position="496"/>
    </location>
</feature>
<feature type="region of interest" description="Disordered" evidence="1">
    <location>
        <begin position="1011"/>
        <end position="1032"/>
    </location>
</feature>